<comment type="caution">
    <text evidence="1">The sequence shown here is derived from an EMBL/GenBank/DDBJ whole genome shotgun (WGS) entry which is preliminary data.</text>
</comment>
<evidence type="ECO:0000313" key="2">
    <source>
        <dbReference type="Proteomes" id="UP001159363"/>
    </source>
</evidence>
<evidence type="ECO:0000313" key="1">
    <source>
        <dbReference type="EMBL" id="KAJ8874770.1"/>
    </source>
</evidence>
<organism evidence="1 2">
    <name type="scientific">Dryococelus australis</name>
    <dbReference type="NCBI Taxonomy" id="614101"/>
    <lineage>
        <taxon>Eukaryota</taxon>
        <taxon>Metazoa</taxon>
        <taxon>Ecdysozoa</taxon>
        <taxon>Arthropoda</taxon>
        <taxon>Hexapoda</taxon>
        <taxon>Insecta</taxon>
        <taxon>Pterygota</taxon>
        <taxon>Neoptera</taxon>
        <taxon>Polyneoptera</taxon>
        <taxon>Phasmatodea</taxon>
        <taxon>Verophasmatodea</taxon>
        <taxon>Anareolatae</taxon>
        <taxon>Phasmatidae</taxon>
        <taxon>Eurycanthinae</taxon>
        <taxon>Dryococelus</taxon>
    </lineage>
</organism>
<protein>
    <submittedName>
        <fullName evidence="1">Uncharacterized protein</fullName>
    </submittedName>
</protein>
<dbReference type="PANTHER" id="PTHR11439:SF483">
    <property type="entry name" value="PEPTIDE SYNTHASE GLIP-LIKE, PUTATIVE (AFU_ORTHOLOGUE AFUA_3G12920)-RELATED"/>
    <property type="match status" value="1"/>
</dbReference>
<sequence length="110" mass="12549">MLGSCPYFGKFQNSYNEINFKHLKNVLRYTNKTKDYCLCYSKLDGRDVTEYYGDADFANDTIDRKSVSGYSVQVFGNNKQSCVRLSSTEFEYVDLASAATESLYESHSPV</sequence>
<name>A0ABQ9GRZ5_9NEOP</name>
<dbReference type="Proteomes" id="UP001159363">
    <property type="component" value="Chromosome 9"/>
</dbReference>
<proteinExistence type="predicted"/>
<keyword evidence="2" id="KW-1185">Reference proteome</keyword>
<dbReference type="PANTHER" id="PTHR11439">
    <property type="entry name" value="GAG-POL-RELATED RETROTRANSPOSON"/>
    <property type="match status" value="1"/>
</dbReference>
<reference evidence="1 2" key="1">
    <citation type="submission" date="2023-02" db="EMBL/GenBank/DDBJ databases">
        <title>LHISI_Scaffold_Assembly.</title>
        <authorList>
            <person name="Stuart O.P."/>
            <person name="Cleave R."/>
            <person name="Magrath M.J.L."/>
            <person name="Mikheyev A.S."/>
        </authorList>
    </citation>
    <scope>NUCLEOTIDE SEQUENCE [LARGE SCALE GENOMIC DNA]</scope>
    <source>
        <strain evidence="1">Daus_M_001</strain>
        <tissue evidence="1">Leg muscle</tissue>
    </source>
</reference>
<gene>
    <name evidence="1" type="ORF">PR048_025636</name>
</gene>
<dbReference type="EMBL" id="JARBHB010000010">
    <property type="protein sequence ID" value="KAJ8874770.1"/>
    <property type="molecule type" value="Genomic_DNA"/>
</dbReference>
<accession>A0ABQ9GRZ5</accession>